<dbReference type="InterPro" id="IPR001328">
    <property type="entry name" value="Pept_tRNA_hydro"/>
</dbReference>
<dbReference type="PROSITE" id="PS01196">
    <property type="entry name" value="PEPT_TRNA_HYDROL_2"/>
    <property type="match status" value="1"/>
</dbReference>
<comment type="function">
    <text evidence="8">Hydrolyzes ribosome-free peptidyl-tRNAs (with 1 or more amino acids incorporated), which drop off the ribosome during protein synthesis, or as a result of ribosome stalling.</text>
</comment>
<dbReference type="GO" id="GO:0006515">
    <property type="term" value="P:protein quality control for misfolded or incompletely synthesized proteins"/>
    <property type="evidence" value="ECO:0007669"/>
    <property type="project" value="UniProtKB-UniRule"/>
</dbReference>
<comment type="subunit">
    <text evidence="8">Monomer.</text>
</comment>
<name>A0A542ZC63_9ACTN</name>
<keyword evidence="2 8" id="KW-0820">tRNA-binding</keyword>
<evidence type="ECO:0000256" key="7">
    <source>
        <dbReference type="ARBA" id="ARBA00050038"/>
    </source>
</evidence>
<dbReference type="RefSeq" id="WP_142093718.1">
    <property type="nucleotide sequence ID" value="NZ_BAAAMD010000004.1"/>
</dbReference>
<evidence type="ECO:0000313" key="12">
    <source>
        <dbReference type="Proteomes" id="UP000316196"/>
    </source>
</evidence>
<evidence type="ECO:0000256" key="8">
    <source>
        <dbReference type="HAMAP-Rule" id="MF_00083"/>
    </source>
</evidence>
<evidence type="ECO:0000256" key="6">
    <source>
        <dbReference type="ARBA" id="ARBA00048707"/>
    </source>
</evidence>
<dbReference type="OrthoDB" id="9800507at2"/>
<dbReference type="SUPFAM" id="SSF53178">
    <property type="entry name" value="Peptidyl-tRNA hydrolase-like"/>
    <property type="match status" value="1"/>
</dbReference>
<keyword evidence="12" id="KW-1185">Reference proteome</keyword>
<protein>
    <recommendedName>
        <fullName evidence="7 8">Peptidyl-tRNA hydrolase</fullName>
        <shortName evidence="8">Pth</shortName>
        <ecNumber evidence="1 8">3.1.1.29</ecNumber>
    </recommendedName>
</protein>
<comment type="caution">
    <text evidence="11">The sequence shown here is derived from an EMBL/GenBank/DDBJ whole genome shotgun (WGS) entry which is preliminary data.</text>
</comment>
<dbReference type="AlphaFoldDB" id="A0A542ZC63"/>
<feature type="binding site" evidence="8">
    <location>
        <position position="77"/>
    </location>
    <ligand>
        <name>tRNA</name>
        <dbReference type="ChEBI" id="CHEBI:17843"/>
    </ligand>
</feature>
<dbReference type="CDD" id="cd00462">
    <property type="entry name" value="PTH"/>
    <property type="match status" value="1"/>
</dbReference>
<evidence type="ECO:0000256" key="9">
    <source>
        <dbReference type="RuleBase" id="RU000673"/>
    </source>
</evidence>
<accession>A0A542ZC63</accession>
<dbReference type="PROSITE" id="PS01195">
    <property type="entry name" value="PEPT_TRNA_HYDROL_1"/>
    <property type="match status" value="1"/>
</dbReference>
<dbReference type="InterPro" id="IPR018171">
    <property type="entry name" value="Pept_tRNA_hydro_CS"/>
</dbReference>
<feature type="binding site" evidence="8">
    <location>
        <position position="79"/>
    </location>
    <ligand>
        <name>tRNA</name>
        <dbReference type="ChEBI" id="CHEBI:17843"/>
    </ligand>
</feature>
<evidence type="ECO:0000256" key="1">
    <source>
        <dbReference type="ARBA" id="ARBA00013260"/>
    </source>
</evidence>
<evidence type="ECO:0000256" key="10">
    <source>
        <dbReference type="RuleBase" id="RU004320"/>
    </source>
</evidence>
<evidence type="ECO:0000256" key="3">
    <source>
        <dbReference type="ARBA" id="ARBA00022801"/>
    </source>
</evidence>
<feature type="binding site" evidence="8">
    <location>
        <position position="16"/>
    </location>
    <ligand>
        <name>tRNA</name>
        <dbReference type="ChEBI" id="CHEBI:17843"/>
    </ligand>
</feature>
<evidence type="ECO:0000256" key="4">
    <source>
        <dbReference type="ARBA" id="ARBA00022884"/>
    </source>
</evidence>
<dbReference type="EMBL" id="VFOR01000002">
    <property type="protein sequence ID" value="TQL57897.1"/>
    <property type="molecule type" value="Genomic_DNA"/>
</dbReference>
<comment type="function">
    <text evidence="8">Catalyzes the release of premature peptidyl moieties from peptidyl-tRNA molecules trapped in stalled 50S ribosomal subunits, and thus maintains levels of free tRNAs and 50S ribosomes.</text>
</comment>
<dbReference type="GO" id="GO:0005737">
    <property type="term" value="C:cytoplasm"/>
    <property type="evidence" value="ECO:0007669"/>
    <property type="project" value="UniProtKB-SubCell"/>
</dbReference>
<evidence type="ECO:0000256" key="5">
    <source>
        <dbReference type="ARBA" id="ARBA00038063"/>
    </source>
</evidence>
<comment type="similarity">
    <text evidence="5 8 10">Belongs to the PTH family.</text>
</comment>
<proteinExistence type="inferred from homology"/>
<evidence type="ECO:0000313" key="11">
    <source>
        <dbReference type="EMBL" id="TQL57897.1"/>
    </source>
</evidence>
<dbReference type="GO" id="GO:0000049">
    <property type="term" value="F:tRNA binding"/>
    <property type="evidence" value="ECO:0007669"/>
    <property type="project" value="UniProtKB-UniRule"/>
</dbReference>
<evidence type="ECO:0000256" key="2">
    <source>
        <dbReference type="ARBA" id="ARBA00022555"/>
    </source>
</evidence>
<dbReference type="FunFam" id="3.40.50.1470:FF:000001">
    <property type="entry name" value="Peptidyl-tRNA hydrolase"/>
    <property type="match status" value="1"/>
</dbReference>
<dbReference type="Proteomes" id="UP000316196">
    <property type="component" value="Unassembled WGS sequence"/>
</dbReference>
<keyword evidence="3 8" id="KW-0378">Hydrolase</keyword>
<comment type="subcellular location">
    <subcellularLocation>
        <location evidence="8">Cytoplasm</location>
    </subcellularLocation>
</comment>
<comment type="catalytic activity">
    <reaction evidence="6 8 9">
        <text>an N-acyl-L-alpha-aminoacyl-tRNA + H2O = an N-acyl-L-amino acid + a tRNA + H(+)</text>
        <dbReference type="Rhea" id="RHEA:54448"/>
        <dbReference type="Rhea" id="RHEA-COMP:10123"/>
        <dbReference type="Rhea" id="RHEA-COMP:13883"/>
        <dbReference type="ChEBI" id="CHEBI:15377"/>
        <dbReference type="ChEBI" id="CHEBI:15378"/>
        <dbReference type="ChEBI" id="CHEBI:59874"/>
        <dbReference type="ChEBI" id="CHEBI:78442"/>
        <dbReference type="ChEBI" id="CHEBI:138191"/>
        <dbReference type="EC" id="3.1.1.29"/>
    </reaction>
</comment>
<dbReference type="HAMAP" id="MF_00083">
    <property type="entry name" value="Pept_tRNA_hydro_bact"/>
    <property type="match status" value="1"/>
</dbReference>
<feature type="site" description="Stabilizes the basic form of H active site to accept a proton" evidence="8">
    <location>
        <position position="104"/>
    </location>
</feature>
<feature type="site" description="Discriminates between blocked and unblocked aminoacyl-tRNA" evidence="8">
    <location>
        <position position="11"/>
    </location>
</feature>
<gene>
    <name evidence="8" type="primary">pth</name>
    <name evidence="11" type="ORF">FB460_1743</name>
</gene>
<dbReference type="GO" id="GO:0004045">
    <property type="term" value="F:peptidyl-tRNA hydrolase activity"/>
    <property type="evidence" value="ECO:0007669"/>
    <property type="project" value="UniProtKB-UniRule"/>
</dbReference>
<dbReference type="NCBIfam" id="TIGR00447">
    <property type="entry name" value="pth"/>
    <property type="match status" value="1"/>
</dbReference>
<dbReference type="EC" id="3.1.1.29" evidence="1 8"/>
<dbReference type="Gene3D" id="3.40.50.1470">
    <property type="entry name" value="Peptidyl-tRNA hydrolase"/>
    <property type="match status" value="1"/>
</dbReference>
<keyword evidence="4 8" id="KW-0694">RNA-binding</keyword>
<dbReference type="Pfam" id="PF01195">
    <property type="entry name" value="Pept_tRNA_hydro"/>
    <property type="match status" value="1"/>
</dbReference>
<feature type="binding site" evidence="8">
    <location>
        <position position="125"/>
    </location>
    <ligand>
        <name>tRNA</name>
        <dbReference type="ChEBI" id="CHEBI:17843"/>
    </ligand>
</feature>
<dbReference type="GO" id="GO:0072344">
    <property type="term" value="P:rescue of stalled ribosome"/>
    <property type="evidence" value="ECO:0007669"/>
    <property type="project" value="UniProtKB-UniRule"/>
</dbReference>
<sequence length="205" mass="21700">MATWLVVGLGNPGPAYAATRHNVGWLVADLLAERAGAQLSASRRMRAEIAETRMAGGRLGGVGADAQKVVLCKPTTFMNESGRAVRSVADFLKVTPDHIVAIHDELDLNPGQFRVKVGGGDNGHNGLRSMRQHLGTGDFLRVRFGIGRPPGRRSVTDWVLGGWSGSEAEDVAVDVELGADAVESLIRDGLTATQNAFNGYGGRGQ</sequence>
<dbReference type="InterPro" id="IPR036416">
    <property type="entry name" value="Pept_tRNA_hydro_sf"/>
</dbReference>
<keyword evidence="8" id="KW-0963">Cytoplasm</keyword>
<dbReference type="PANTHER" id="PTHR17224:SF1">
    <property type="entry name" value="PEPTIDYL-TRNA HYDROLASE"/>
    <property type="match status" value="1"/>
</dbReference>
<reference evidence="11 12" key="1">
    <citation type="submission" date="2019-06" db="EMBL/GenBank/DDBJ databases">
        <title>Sequencing the genomes of 1000 actinobacteria strains.</title>
        <authorList>
            <person name="Klenk H.-P."/>
        </authorList>
    </citation>
    <scope>NUCLEOTIDE SEQUENCE [LARGE SCALE GENOMIC DNA]</scope>
    <source>
        <strain evidence="11 12">DSM 8251</strain>
    </source>
</reference>
<organism evidence="11 12">
    <name type="scientific">Propioniferax innocua</name>
    <dbReference type="NCBI Taxonomy" id="1753"/>
    <lineage>
        <taxon>Bacteria</taxon>
        <taxon>Bacillati</taxon>
        <taxon>Actinomycetota</taxon>
        <taxon>Actinomycetes</taxon>
        <taxon>Propionibacteriales</taxon>
        <taxon>Propionibacteriaceae</taxon>
        <taxon>Propioniferax</taxon>
    </lineage>
</organism>
<dbReference type="PANTHER" id="PTHR17224">
    <property type="entry name" value="PEPTIDYL-TRNA HYDROLASE"/>
    <property type="match status" value="1"/>
</dbReference>
<feature type="active site" description="Proton acceptor" evidence="8">
    <location>
        <position position="21"/>
    </location>
</feature>